<keyword evidence="2" id="KW-1185">Reference proteome</keyword>
<name>A0ABU7HPV8_9PSED</name>
<gene>
    <name evidence="1" type="ORF">V0R50_10060</name>
</gene>
<evidence type="ECO:0000313" key="2">
    <source>
        <dbReference type="Proteomes" id="UP001335100"/>
    </source>
</evidence>
<protein>
    <submittedName>
        <fullName evidence="1">Uncharacterized protein</fullName>
    </submittedName>
</protein>
<comment type="caution">
    <text evidence="1">The sequence shown here is derived from an EMBL/GenBank/DDBJ whole genome shotgun (WGS) entry which is preliminary data.</text>
</comment>
<dbReference type="RefSeq" id="WP_330074411.1">
    <property type="nucleotide sequence ID" value="NZ_JAZDQJ010000008.1"/>
</dbReference>
<evidence type="ECO:0000313" key="1">
    <source>
        <dbReference type="EMBL" id="MEE1933564.1"/>
    </source>
</evidence>
<organism evidence="1 2">
    <name type="scientific">Pseudomonas ulcerans</name>
    <dbReference type="NCBI Taxonomy" id="3115852"/>
    <lineage>
        <taxon>Bacteria</taxon>
        <taxon>Pseudomonadati</taxon>
        <taxon>Pseudomonadota</taxon>
        <taxon>Gammaproteobacteria</taxon>
        <taxon>Pseudomonadales</taxon>
        <taxon>Pseudomonadaceae</taxon>
        <taxon>Pseudomonas</taxon>
    </lineage>
</organism>
<proteinExistence type="predicted"/>
<reference evidence="1 2" key="1">
    <citation type="submission" date="2024-01" db="EMBL/GenBank/DDBJ databases">
        <title>Unpublished Manusciprt.</title>
        <authorList>
            <person name="Duman M."/>
            <person name="Valdes E.G."/>
            <person name="Ajmi N."/>
            <person name="Altun S."/>
            <person name="Saticioglu I.B."/>
        </authorList>
    </citation>
    <scope>NUCLEOTIDE SEQUENCE [LARGE SCALE GENOMIC DNA]</scope>
    <source>
        <strain evidence="1 2">148P</strain>
    </source>
</reference>
<dbReference type="Proteomes" id="UP001335100">
    <property type="component" value="Unassembled WGS sequence"/>
</dbReference>
<dbReference type="EMBL" id="JAZDQJ010000008">
    <property type="protein sequence ID" value="MEE1933564.1"/>
    <property type="molecule type" value="Genomic_DNA"/>
</dbReference>
<sequence length="79" mass="8845">MSLFFWIAPIEGSKYIASCLADIARNVSVGYCAETYERDLPRVDRQQTLDARYQGPRPLALARLTLSPAGPPARYVLPF</sequence>
<accession>A0ABU7HPV8</accession>